<name>A0A8H5L332_9HYPO</name>
<sequence>MYVAIPSASTRTLSPSIKHGNIPPYKGTLHHYSQHRETFFEYPSITPIHARETTRPAQAPAQATLHDTITLHNLHDLEPPSRLQKSSSIVTMPPLLKTIALMARDVADNNNVLRDNALGPSATIRLVAAITTGGWVTFGLIIGLVLNARGKASSFVPEWYLDSNGSIWAKLAVVAWWVSIILFWPVICAVYMILAAGRGIRNLFSKCGIKRKQETERETSEAALV</sequence>
<proteinExistence type="predicted"/>
<keyword evidence="3" id="KW-1185">Reference proteome</keyword>
<reference evidence="2 3" key="1">
    <citation type="submission" date="2020-05" db="EMBL/GenBank/DDBJ databases">
        <title>Identification and distribution of gene clusters putatively required for synthesis of sphingolipid metabolism inhibitors in phylogenetically diverse species of the filamentous fungus Fusarium.</title>
        <authorList>
            <person name="Kim H.-S."/>
            <person name="Busman M."/>
            <person name="Brown D.W."/>
            <person name="Divon H."/>
            <person name="Uhlig S."/>
            <person name="Proctor R.H."/>
        </authorList>
    </citation>
    <scope>NUCLEOTIDE SEQUENCE [LARGE SCALE GENOMIC DNA]</scope>
    <source>
        <strain evidence="2 3">NRRL 25211</strain>
    </source>
</reference>
<evidence type="ECO:0000313" key="2">
    <source>
        <dbReference type="EMBL" id="KAF5583391.1"/>
    </source>
</evidence>
<protein>
    <submittedName>
        <fullName evidence="2">Uncharacterized protein</fullName>
    </submittedName>
</protein>
<keyword evidence="1" id="KW-0472">Membrane</keyword>
<evidence type="ECO:0000256" key="1">
    <source>
        <dbReference type="SAM" id="Phobius"/>
    </source>
</evidence>
<feature type="transmembrane region" description="Helical" evidence="1">
    <location>
        <begin position="126"/>
        <end position="147"/>
    </location>
</feature>
<feature type="transmembrane region" description="Helical" evidence="1">
    <location>
        <begin position="167"/>
        <end position="194"/>
    </location>
</feature>
<keyword evidence="1" id="KW-1133">Transmembrane helix</keyword>
<comment type="caution">
    <text evidence="2">The sequence shown here is derived from an EMBL/GenBank/DDBJ whole genome shotgun (WGS) entry which is preliminary data.</text>
</comment>
<dbReference type="AlphaFoldDB" id="A0A8H5L332"/>
<dbReference type="EMBL" id="JAAOAR010000406">
    <property type="protein sequence ID" value="KAF5583391.1"/>
    <property type="molecule type" value="Genomic_DNA"/>
</dbReference>
<keyword evidence="1" id="KW-0812">Transmembrane</keyword>
<gene>
    <name evidence="2" type="ORF">FPANT_8171</name>
</gene>
<evidence type="ECO:0000313" key="3">
    <source>
        <dbReference type="Proteomes" id="UP000544095"/>
    </source>
</evidence>
<accession>A0A8H5L332</accession>
<organism evidence="2 3">
    <name type="scientific">Fusarium pseudoanthophilum</name>
    <dbReference type="NCBI Taxonomy" id="48495"/>
    <lineage>
        <taxon>Eukaryota</taxon>
        <taxon>Fungi</taxon>
        <taxon>Dikarya</taxon>
        <taxon>Ascomycota</taxon>
        <taxon>Pezizomycotina</taxon>
        <taxon>Sordariomycetes</taxon>
        <taxon>Hypocreomycetidae</taxon>
        <taxon>Hypocreales</taxon>
        <taxon>Nectriaceae</taxon>
        <taxon>Fusarium</taxon>
        <taxon>Fusarium fujikuroi species complex</taxon>
    </lineage>
</organism>
<dbReference type="Proteomes" id="UP000544095">
    <property type="component" value="Unassembled WGS sequence"/>
</dbReference>